<protein>
    <recommendedName>
        <fullName evidence="5">Ubiquinone biosynthesis O-methyltransferase</fullName>
    </recommendedName>
    <alternativeName>
        <fullName evidence="5">2-polyprenyl-6-hydroxyphenol methylase</fullName>
        <ecNumber evidence="5">2.1.1.222</ecNumber>
    </alternativeName>
    <alternativeName>
        <fullName evidence="5">3-demethylubiquinone 3-O-methyltransferase</fullName>
        <ecNumber evidence="5">2.1.1.64</ecNumber>
    </alternativeName>
</protein>
<evidence type="ECO:0000256" key="5">
    <source>
        <dbReference type="HAMAP-Rule" id="MF_00472"/>
    </source>
</evidence>
<feature type="binding site" evidence="5">
    <location>
        <position position="37"/>
    </location>
    <ligand>
        <name>S-adenosyl-L-methionine</name>
        <dbReference type="ChEBI" id="CHEBI:59789"/>
    </ligand>
</feature>
<dbReference type="EMBL" id="CP000236">
    <property type="protein sequence ID" value="ABD44883.1"/>
    <property type="molecule type" value="Genomic_DNA"/>
</dbReference>
<name>Q2GGI6_EHRCR</name>
<dbReference type="STRING" id="205920.ECH_0637"/>
<feature type="binding site" evidence="5">
    <location>
        <position position="84"/>
    </location>
    <ligand>
        <name>S-adenosyl-L-methionine</name>
        <dbReference type="ChEBI" id="CHEBI:59789"/>
    </ligand>
</feature>
<evidence type="ECO:0000256" key="4">
    <source>
        <dbReference type="ARBA" id="ARBA00022691"/>
    </source>
</evidence>
<evidence type="ECO:0000256" key="2">
    <source>
        <dbReference type="ARBA" id="ARBA00022679"/>
    </source>
</evidence>
<comment type="pathway">
    <text evidence="5">Cofactor biosynthesis; ubiquinone biosynthesis.</text>
</comment>
<dbReference type="Proteomes" id="UP000008320">
    <property type="component" value="Chromosome"/>
</dbReference>
<evidence type="ECO:0000256" key="1">
    <source>
        <dbReference type="ARBA" id="ARBA00022603"/>
    </source>
</evidence>
<dbReference type="OrthoDB" id="9801538at2"/>
<dbReference type="InterPro" id="IPR029063">
    <property type="entry name" value="SAM-dependent_MTases_sf"/>
</dbReference>
<proteinExistence type="inferred from homology"/>
<dbReference type="GO" id="GO:0032259">
    <property type="term" value="P:methylation"/>
    <property type="evidence" value="ECO:0007669"/>
    <property type="project" value="UniProtKB-KW"/>
</dbReference>
<sequence>MSQTVDQNELLKFSKIADKWWDEHGPLKALHDIHPLRMRYIVDYISKIIPKANFKSLSVLDLGCGGGLLSESMSRLGMKVFGIDASEESINIARVHASERGLCNLKYSCMDIESLVNTEEKYDIITIMEIIEHVDNLPVFVNAVSNALSDNGIIFLSTLNRTKKSFLYAIVCAEYILKLVPRKTHQWGRFVKPSEIVNLFSLNGICVKNIMGMNFNMIRRSWVLSDDISVNYILAAQKVSS</sequence>
<keyword evidence="3 5" id="KW-0831">Ubiquinone biosynthesis</keyword>
<comment type="similarity">
    <text evidence="5">Belongs to the methyltransferase superfamily. UbiG/COQ3 family.</text>
</comment>
<dbReference type="GO" id="GO:0061542">
    <property type="term" value="F:3-demethylubiquinol 3-O-methyltransferase activity"/>
    <property type="evidence" value="ECO:0007669"/>
    <property type="project" value="UniProtKB-UniRule"/>
</dbReference>
<dbReference type="Pfam" id="PF13489">
    <property type="entry name" value="Methyltransf_23"/>
    <property type="match status" value="1"/>
</dbReference>
<dbReference type="SUPFAM" id="SSF53335">
    <property type="entry name" value="S-adenosyl-L-methionine-dependent methyltransferases"/>
    <property type="match status" value="1"/>
</dbReference>
<comment type="catalytic activity">
    <reaction evidence="5">
        <text>a 3-(all-trans-polyprenyl)benzene-1,2-diol + S-adenosyl-L-methionine = a 2-methoxy-6-(all-trans-polyprenyl)phenol + S-adenosyl-L-homocysteine + H(+)</text>
        <dbReference type="Rhea" id="RHEA:31411"/>
        <dbReference type="Rhea" id="RHEA-COMP:9550"/>
        <dbReference type="Rhea" id="RHEA-COMP:9551"/>
        <dbReference type="ChEBI" id="CHEBI:15378"/>
        <dbReference type="ChEBI" id="CHEBI:57856"/>
        <dbReference type="ChEBI" id="CHEBI:59789"/>
        <dbReference type="ChEBI" id="CHEBI:62729"/>
        <dbReference type="ChEBI" id="CHEBI:62731"/>
        <dbReference type="EC" id="2.1.1.222"/>
    </reaction>
</comment>
<dbReference type="NCBIfam" id="TIGR01983">
    <property type="entry name" value="UbiG"/>
    <property type="match status" value="1"/>
</dbReference>
<accession>Q2GGI6</accession>
<dbReference type="InterPro" id="IPR010233">
    <property type="entry name" value="UbiG_MeTrfase"/>
</dbReference>
<keyword evidence="2 5" id="KW-0808">Transferase</keyword>
<organism evidence="6 7">
    <name type="scientific">Ehrlichia chaffeensis (strain ATCC CRL-10679 / Arkansas)</name>
    <dbReference type="NCBI Taxonomy" id="205920"/>
    <lineage>
        <taxon>Bacteria</taxon>
        <taxon>Pseudomonadati</taxon>
        <taxon>Pseudomonadota</taxon>
        <taxon>Alphaproteobacteria</taxon>
        <taxon>Rickettsiales</taxon>
        <taxon>Anaplasmataceae</taxon>
        <taxon>Ehrlichia</taxon>
    </lineage>
</organism>
<dbReference type="eggNOG" id="COG2227">
    <property type="taxonomic scope" value="Bacteria"/>
</dbReference>
<gene>
    <name evidence="5 6" type="primary">ubiG</name>
    <name evidence="6" type="ordered locus">ECH_0637</name>
</gene>
<dbReference type="UniPathway" id="UPA00232"/>
<comment type="catalytic activity">
    <reaction evidence="5">
        <text>a 3-demethylubiquinol + S-adenosyl-L-methionine = a ubiquinol + S-adenosyl-L-homocysteine + H(+)</text>
        <dbReference type="Rhea" id="RHEA:44380"/>
        <dbReference type="Rhea" id="RHEA-COMP:9566"/>
        <dbReference type="Rhea" id="RHEA-COMP:10914"/>
        <dbReference type="ChEBI" id="CHEBI:15378"/>
        <dbReference type="ChEBI" id="CHEBI:17976"/>
        <dbReference type="ChEBI" id="CHEBI:57856"/>
        <dbReference type="ChEBI" id="CHEBI:59789"/>
        <dbReference type="ChEBI" id="CHEBI:84422"/>
        <dbReference type="EC" id="2.1.1.64"/>
    </reaction>
</comment>
<evidence type="ECO:0000256" key="3">
    <source>
        <dbReference type="ARBA" id="ARBA00022688"/>
    </source>
</evidence>
<dbReference type="AlphaFoldDB" id="Q2GGI6"/>
<evidence type="ECO:0000313" key="7">
    <source>
        <dbReference type="Proteomes" id="UP000008320"/>
    </source>
</evidence>
<feature type="binding site" evidence="5">
    <location>
        <position position="128"/>
    </location>
    <ligand>
        <name>S-adenosyl-L-methionine</name>
        <dbReference type="ChEBI" id="CHEBI:59789"/>
    </ligand>
</feature>
<dbReference type="Gene3D" id="3.40.50.150">
    <property type="entry name" value="Vaccinia Virus protein VP39"/>
    <property type="match status" value="1"/>
</dbReference>
<dbReference type="HAMAP" id="MF_00472">
    <property type="entry name" value="UbiG"/>
    <property type="match status" value="1"/>
</dbReference>
<dbReference type="PANTHER" id="PTHR43464">
    <property type="entry name" value="METHYLTRANSFERASE"/>
    <property type="match status" value="1"/>
</dbReference>
<keyword evidence="7" id="KW-1185">Reference proteome</keyword>
<dbReference type="RefSeq" id="WP_011452727.1">
    <property type="nucleotide sequence ID" value="NC_007799.1"/>
</dbReference>
<dbReference type="GO" id="GO:0010420">
    <property type="term" value="F:polyprenyldihydroxybenzoate methyltransferase activity"/>
    <property type="evidence" value="ECO:0007669"/>
    <property type="project" value="InterPro"/>
</dbReference>
<dbReference type="GO" id="GO:0102208">
    <property type="term" value="F:2-polyprenyl-6-hydroxyphenol methylase activity"/>
    <property type="evidence" value="ECO:0007669"/>
    <property type="project" value="UniProtKB-EC"/>
</dbReference>
<dbReference type="EC" id="2.1.1.222" evidence="5"/>
<reference evidence="6 7" key="1">
    <citation type="journal article" date="2006" name="PLoS Genet.">
        <title>Comparative genomics of emerging human ehrlichiosis agents.</title>
        <authorList>
            <person name="Dunning Hotopp J.C."/>
            <person name="Lin M."/>
            <person name="Madupu R."/>
            <person name="Crabtree J."/>
            <person name="Angiuoli S.V."/>
            <person name="Eisen J.A."/>
            <person name="Seshadri R."/>
            <person name="Ren Q."/>
            <person name="Wu M."/>
            <person name="Utterback T.R."/>
            <person name="Smith S."/>
            <person name="Lewis M."/>
            <person name="Khouri H."/>
            <person name="Zhang C."/>
            <person name="Niu H."/>
            <person name="Lin Q."/>
            <person name="Ohashi N."/>
            <person name="Zhi N."/>
            <person name="Nelson W."/>
            <person name="Brinkac L.M."/>
            <person name="Dodson R.J."/>
            <person name="Rosovitz M.J."/>
            <person name="Sundaram J."/>
            <person name="Daugherty S.C."/>
            <person name="Davidsen T."/>
            <person name="Durkin A.S."/>
            <person name="Gwinn M."/>
            <person name="Haft D.H."/>
            <person name="Selengut J.D."/>
            <person name="Sullivan S.A."/>
            <person name="Zafar N."/>
            <person name="Zhou L."/>
            <person name="Benahmed F."/>
            <person name="Forberger H."/>
            <person name="Halpin R."/>
            <person name="Mulligan S."/>
            <person name="Robinson J."/>
            <person name="White O."/>
            <person name="Rikihisa Y."/>
            <person name="Tettelin H."/>
        </authorList>
    </citation>
    <scope>NUCLEOTIDE SEQUENCE [LARGE SCALE GENOMIC DNA]</scope>
    <source>
        <strain evidence="7">ATCC CRL-10679 / Arkansas</strain>
    </source>
</reference>
<keyword evidence="4 5" id="KW-0949">S-adenosyl-L-methionine</keyword>
<dbReference type="KEGG" id="ech:ECH_0637"/>
<dbReference type="CDD" id="cd02440">
    <property type="entry name" value="AdoMet_MTases"/>
    <property type="match status" value="1"/>
</dbReference>
<feature type="binding site" evidence="5">
    <location>
        <position position="63"/>
    </location>
    <ligand>
        <name>S-adenosyl-L-methionine</name>
        <dbReference type="ChEBI" id="CHEBI:59789"/>
    </ligand>
</feature>
<evidence type="ECO:0000313" key="6">
    <source>
        <dbReference type="EMBL" id="ABD44883.1"/>
    </source>
</evidence>
<keyword evidence="1 5" id="KW-0489">Methyltransferase</keyword>
<dbReference type="EC" id="2.1.1.64" evidence="5"/>
<comment type="function">
    <text evidence="5">O-methyltransferase that catalyzes the 2 O-methylation steps in the ubiquinone biosynthetic pathway.</text>
</comment>
<dbReference type="PANTHER" id="PTHR43464:SF19">
    <property type="entry name" value="UBIQUINONE BIOSYNTHESIS O-METHYLTRANSFERASE, MITOCHONDRIAL"/>
    <property type="match status" value="1"/>
</dbReference>
<dbReference type="HOGENOM" id="CLU_042432_0_0_5"/>